<organism evidence="1 2">
    <name type="scientific">Enterovibrio qingdaonensis</name>
    <dbReference type="NCBI Taxonomy" id="2899818"/>
    <lineage>
        <taxon>Bacteria</taxon>
        <taxon>Pseudomonadati</taxon>
        <taxon>Pseudomonadota</taxon>
        <taxon>Gammaproteobacteria</taxon>
        <taxon>Vibrionales</taxon>
        <taxon>Vibrionaceae</taxon>
        <taxon>Enterovibrio</taxon>
    </lineage>
</organism>
<dbReference type="EMBL" id="JAJUBB010000016">
    <property type="protein sequence ID" value="MDD1783115.1"/>
    <property type="molecule type" value="Genomic_DNA"/>
</dbReference>
<dbReference type="RefSeq" id="WP_274143767.1">
    <property type="nucleotide sequence ID" value="NZ_JAJUBB010000016.1"/>
</dbReference>
<protein>
    <submittedName>
        <fullName evidence="1">Uncharacterized protein</fullName>
    </submittedName>
</protein>
<accession>A0ABT5QQ44</accession>
<gene>
    <name evidence="1" type="ORF">LRP49_18265</name>
</gene>
<reference evidence="1" key="1">
    <citation type="submission" date="2021-12" db="EMBL/GenBank/DDBJ databases">
        <title>Enterovibrio ZSDZ35 sp. nov. and Enterovibrio ZSDZ42 sp. nov., isolated from coastal seawater in Qingdao.</title>
        <authorList>
            <person name="Zhang P."/>
        </authorList>
    </citation>
    <scope>NUCLEOTIDE SEQUENCE</scope>
    <source>
        <strain evidence="1">ZSDZ35</strain>
    </source>
</reference>
<comment type="caution">
    <text evidence="1">The sequence shown here is derived from an EMBL/GenBank/DDBJ whole genome shotgun (WGS) entry which is preliminary data.</text>
</comment>
<keyword evidence="2" id="KW-1185">Reference proteome</keyword>
<proteinExistence type="predicted"/>
<evidence type="ECO:0000313" key="2">
    <source>
        <dbReference type="Proteomes" id="UP001149821"/>
    </source>
</evidence>
<sequence>MLTSNHGKSRTEGQTLLEFSLQEAEKEGLKLDKVYELTPKMLDVAGISGSKREEAIHLLADR</sequence>
<dbReference type="Proteomes" id="UP001149821">
    <property type="component" value="Unassembled WGS sequence"/>
</dbReference>
<evidence type="ECO:0000313" key="1">
    <source>
        <dbReference type="EMBL" id="MDD1783115.1"/>
    </source>
</evidence>
<name>A0ABT5QQ44_9GAMM</name>